<dbReference type="OrthoDB" id="3247268at2759"/>
<feature type="compositionally biased region" description="Polar residues" evidence="1">
    <location>
        <begin position="149"/>
        <end position="164"/>
    </location>
</feature>
<feature type="compositionally biased region" description="Basic and acidic residues" evidence="1">
    <location>
        <begin position="122"/>
        <end position="134"/>
    </location>
</feature>
<protein>
    <submittedName>
        <fullName evidence="2">Uncharacterized protein</fullName>
    </submittedName>
</protein>
<reference evidence="2 3" key="1">
    <citation type="journal article" date="2020" name="ISME J.">
        <title>Uncovering the hidden diversity of litter-decomposition mechanisms in mushroom-forming fungi.</title>
        <authorList>
            <person name="Floudas D."/>
            <person name="Bentzer J."/>
            <person name="Ahren D."/>
            <person name="Johansson T."/>
            <person name="Persson P."/>
            <person name="Tunlid A."/>
        </authorList>
    </citation>
    <scope>NUCLEOTIDE SEQUENCE [LARGE SCALE GENOMIC DNA]</scope>
    <source>
        <strain evidence="2 3">CBS 146.42</strain>
    </source>
</reference>
<accession>A0A8H5CR56</accession>
<dbReference type="EMBL" id="JAACJO010000032">
    <property type="protein sequence ID" value="KAF5346370.1"/>
    <property type="molecule type" value="Genomic_DNA"/>
</dbReference>
<feature type="region of interest" description="Disordered" evidence="1">
    <location>
        <begin position="113"/>
        <end position="164"/>
    </location>
</feature>
<name>A0A8H5CR56_9AGAR</name>
<proteinExistence type="predicted"/>
<evidence type="ECO:0000313" key="3">
    <source>
        <dbReference type="Proteomes" id="UP000559027"/>
    </source>
</evidence>
<comment type="caution">
    <text evidence="2">The sequence shown here is derived from an EMBL/GenBank/DDBJ whole genome shotgun (WGS) entry which is preliminary data.</text>
</comment>
<sequence>MSDREIQAASETYQEDWDKSLVSEGDSSETSNQSPSHSALPPRNSIIFPAATGEDSVTPSQHSVEWSRVGLGQSKRTLSELLKVHAEKGTDCRLSQEEATRLGEVLGQWINASSSPYEGEDDFFKSQDDIDIPPRRGLVNGGRPRGQSECISSRPSSSAGFSTA</sequence>
<dbReference type="Proteomes" id="UP000559027">
    <property type="component" value="Unassembled WGS sequence"/>
</dbReference>
<evidence type="ECO:0000256" key="1">
    <source>
        <dbReference type="SAM" id="MobiDB-lite"/>
    </source>
</evidence>
<evidence type="ECO:0000313" key="2">
    <source>
        <dbReference type="EMBL" id="KAF5346370.1"/>
    </source>
</evidence>
<feature type="region of interest" description="Disordered" evidence="1">
    <location>
        <begin position="1"/>
        <end position="61"/>
    </location>
</feature>
<dbReference type="AlphaFoldDB" id="A0A8H5CR56"/>
<keyword evidence="3" id="KW-1185">Reference proteome</keyword>
<organism evidence="2 3">
    <name type="scientific">Leucocoprinus leucothites</name>
    <dbReference type="NCBI Taxonomy" id="201217"/>
    <lineage>
        <taxon>Eukaryota</taxon>
        <taxon>Fungi</taxon>
        <taxon>Dikarya</taxon>
        <taxon>Basidiomycota</taxon>
        <taxon>Agaricomycotina</taxon>
        <taxon>Agaricomycetes</taxon>
        <taxon>Agaricomycetidae</taxon>
        <taxon>Agaricales</taxon>
        <taxon>Agaricineae</taxon>
        <taxon>Agaricaceae</taxon>
        <taxon>Leucocoprinus</taxon>
    </lineage>
</organism>
<gene>
    <name evidence="2" type="ORF">D9756_011392</name>
</gene>
<feature type="compositionally biased region" description="Polar residues" evidence="1">
    <location>
        <begin position="28"/>
        <end position="37"/>
    </location>
</feature>